<gene>
    <name evidence="1" type="primary">catJ</name>
    <name evidence="1" type="ORF">LOM8899_03922</name>
</gene>
<accession>A0A238LLM4</accession>
<proteinExistence type="predicted"/>
<dbReference type="Gene3D" id="3.40.1080.10">
    <property type="entry name" value="Glutaconate Coenzyme A-transferase"/>
    <property type="match status" value="2"/>
</dbReference>
<sequence>MTLVKPNRPQFLSLDAMMDEVHSGDCISIGGHHFARLPMAMIRTLAARNLKDLHYLSWAGGLPLEFLLEAGAVSQIDICFSSLDIFGLAPRFRKAVEGGTVPMNDWPALALINAFRAREQNLPFLPMQKPEGSAVSERCPALRPWTDPVSGRDLMLVEAREIDVFLMHAARADTSGNIEIYGAHALDKVQAGAARKVLVTVEEIVPVGQLNRDGRGVVIPRNKVSAIATVPGGAYPCSCLPYYTNDWAALRKLVEAKVLRDAADALGNAVPDRLRLAAKAPRAAISADKFLPAAVSMDAPATVDEIMAVRIARTLDNDSYASAGAVSPLGNVAYRFAKMTHAPDMIITTLSGGHVDIAAGPMSLSLVEAMDVDSAVQLTGGEDTYWVAYQGGFVTSEIVGTAQIDAQGRTNTLEITKPSGGLLRLPGQGGMSDVANMHRDFVVYVPRHSASALVETVEVVSAARGIHDKAARIAAGYRPGDVMVFTNLCVFRYDDSAGQLVVTEIMPDVTREDIVQNTGFKVVFHDDCGPVAEPTQDDLYILRHHVDPIGLRRLEFVSARDRVAVIDDVLARDAAALQHIAGDVRPS</sequence>
<dbReference type="Proteomes" id="UP000201613">
    <property type="component" value="Unassembled WGS sequence"/>
</dbReference>
<reference evidence="2" key="1">
    <citation type="submission" date="2017-05" db="EMBL/GenBank/DDBJ databases">
        <authorList>
            <person name="Rodrigo-Torres L."/>
            <person name="Arahal R. D."/>
            <person name="Lucena T."/>
        </authorList>
    </citation>
    <scope>NUCLEOTIDE SEQUENCE [LARGE SCALE GENOMIC DNA]</scope>
    <source>
        <strain evidence="2">CECT 8899</strain>
    </source>
</reference>
<protein>
    <submittedName>
        <fullName evidence="1">3-oxoadipate CoA-transferase subunit B</fullName>
        <ecNumber evidence="1">2.8.3.6</ecNumber>
    </submittedName>
</protein>
<dbReference type="Pfam" id="PF01144">
    <property type="entry name" value="CoA_trans"/>
    <property type="match status" value="2"/>
</dbReference>
<evidence type="ECO:0000313" key="2">
    <source>
        <dbReference type="Proteomes" id="UP000201613"/>
    </source>
</evidence>
<dbReference type="SMART" id="SM00882">
    <property type="entry name" value="CoA_trans"/>
    <property type="match status" value="1"/>
</dbReference>
<dbReference type="RefSeq" id="WP_093993931.1">
    <property type="nucleotide sequence ID" value="NZ_FXZK01000012.1"/>
</dbReference>
<dbReference type="AlphaFoldDB" id="A0A238LLM4"/>
<dbReference type="PANTHER" id="PTHR43293">
    <property type="entry name" value="ACETATE COA-TRANSFERASE YDIF"/>
    <property type="match status" value="1"/>
</dbReference>
<dbReference type="OrthoDB" id="9777193at2"/>
<dbReference type="InterPro" id="IPR037171">
    <property type="entry name" value="NagB/RpiA_transferase-like"/>
</dbReference>
<name>A0A238LLM4_9RHOB</name>
<dbReference type="SUPFAM" id="SSF100950">
    <property type="entry name" value="NagB/RpiA/CoA transferase-like"/>
    <property type="match status" value="2"/>
</dbReference>
<dbReference type="GO" id="GO:0047569">
    <property type="term" value="F:3-oxoadipate CoA-transferase activity"/>
    <property type="evidence" value="ECO:0007669"/>
    <property type="project" value="UniProtKB-EC"/>
</dbReference>
<organism evidence="1 2">
    <name type="scientific">Flavimaricola marinus</name>
    <dbReference type="NCBI Taxonomy" id="1819565"/>
    <lineage>
        <taxon>Bacteria</taxon>
        <taxon>Pseudomonadati</taxon>
        <taxon>Pseudomonadota</taxon>
        <taxon>Alphaproteobacteria</taxon>
        <taxon>Rhodobacterales</taxon>
        <taxon>Paracoccaceae</taxon>
        <taxon>Flavimaricola</taxon>
    </lineage>
</organism>
<keyword evidence="1" id="KW-0808">Transferase</keyword>
<dbReference type="EC" id="2.8.3.6" evidence="1"/>
<evidence type="ECO:0000313" key="1">
    <source>
        <dbReference type="EMBL" id="SMY09750.1"/>
    </source>
</evidence>
<keyword evidence="2" id="KW-1185">Reference proteome</keyword>
<dbReference type="PANTHER" id="PTHR43293:SF3">
    <property type="entry name" value="CHOLESTEROL RING-CLEAVING HYDROLASE IPDB SUBUNIT"/>
    <property type="match status" value="1"/>
</dbReference>
<dbReference type="InterPro" id="IPR004165">
    <property type="entry name" value="CoA_trans_fam_I"/>
</dbReference>
<dbReference type="EMBL" id="FXZK01000012">
    <property type="protein sequence ID" value="SMY09750.1"/>
    <property type="molecule type" value="Genomic_DNA"/>
</dbReference>